<dbReference type="Pfam" id="PF02311">
    <property type="entry name" value="AraC_binding"/>
    <property type="match status" value="1"/>
</dbReference>
<feature type="domain" description="HTH araC/xylS-type" evidence="5">
    <location>
        <begin position="162"/>
        <end position="261"/>
    </location>
</feature>
<dbReference type="PROSITE" id="PS01124">
    <property type="entry name" value="HTH_ARAC_FAMILY_2"/>
    <property type="match status" value="1"/>
</dbReference>
<dbReference type="PROSITE" id="PS00041">
    <property type="entry name" value="HTH_ARAC_FAMILY_1"/>
    <property type="match status" value="1"/>
</dbReference>
<evidence type="ECO:0000256" key="4">
    <source>
        <dbReference type="SAM" id="MobiDB-lite"/>
    </source>
</evidence>
<dbReference type="GO" id="GO:0003700">
    <property type="term" value="F:DNA-binding transcription factor activity"/>
    <property type="evidence" value="ECO:0007669"/>
    <property type="project" value="InterPro"/>
</dbReference>
<dbReference type="Gene3D" id="2.60.120.280">
    <property type="entry name" value="Regulatory protein AraC"/>
    <property type="match status" value="1"/>
</dbReference>
<organism evidence="6 7">
    <name type="scientific">Paenibacillus sabuli</name>
    <dbReference type="NCBI Taxonomy" id="2772509"/>
    <lineage>
        <taxon>Bacteria</taxon>
        <taxon>Bacillati</taxon>
        <taxon>Bacillota</taxon>
        <taxon>Bacilli</taxon>
        <taxon>Bacillales</taxon>
        <taxon>Paenibacillaceae</taxon>
        <taxon>Paenibacillus</taxon>
    </lineage>
</organism>
<dbReference type="SMART" id="SM00342">
    <property type="entry name" value="HTH_ARAC"/>
    <property type="match status" value="1"/>
</dbReference>
<keyword evidence="7" id="KW-1185">Reference proteome</keyword>
<dbReference type="Pfam" id="PF12833">
    <property type="entry name" value="HTH_18"/>
    <property type="match status" value="1"/>
</dbReference>
<dbReference type="Proteomes" id="UP000621560">
    <property type="component" value="Unassembled WGS sequence"/>
</dbReference>
<dbReference type="GO" id="GO:0043565">
    <property type="term" value="F:sequence-specific DNA binding"/>
    <property type="evidence" value="ECO:0007669"/>
    <property type="project" value="InterPro"/>
</dbReference>
<evidence type="ECO:0000256" key="3">
    <source>
        <dbReference type="ARBA" id="ARBA00023163"/>
    </source>
</evidence>
<dbReference type="InterPro" id="IPR020449">
    <property type="entry name" value="Tscrpt_reg_AraC-type_HTH"/>
</dbReference>
<feature type="region of interest" description="Disordered" evidence="4">
    <location>
        <begin position="272"/>
        <end position="291"/>
    </location>
</feature>
<dbReference type="PANTHER" id="PTHR43280:SF2">
    <property type="entry name" value="HTH-TYPE TRANSCRIPTIONAL REGULATOR EXSA"/>
    <property type="match status" value="1"/>
</dbReference>
<protein>
    <submittedName>
        <fullName evidence="6">AraC family transcriptional regulator</fullName>
    </submittedName>
</protein>
<comment type="caution">
    <text evidence="6">The sequence shown here is derived from an EMBL/GenBank/DDBJ whole genome shotgun (WGS) entry which is preliminary data.</text>
</comment>
<dbReference type="InterPro" id="IPR003313">
    <property type="entry name" value="AraC-bd"/>
</dbReference>
<name>A0A927BWT6_9BACL</name>
<keyword evidence="3" id="KW-0804">Transcription</keyword>
<evidence type="ECO:0000313" key="6">
    <source>
        <dbReference type="EMBL" id="MBD2847190.1"/>
    </source>
</evidence>
<dbReference type="EMBL" id="JACXIZ010000033">
    <property type="protein sequence ID" value="MBD2847190.1"/>
    <property type="molecule type" value="Genomic_DNA"/>
</dbReference>
<accession>A0A927BWT6</accession>
<dbReference type="PANTHER" id="PTHR43280">
    <property type="entry name" value="ARAC-FAMILY TRANSCRIPTIONAL REGULATOR"/>
    <property type="match status" value="1"/>
</dbReference>
<sequence>MERSLPLFLESIGYSAWERVFQRPEGYPYYHWLHTLEGEGRFELLGQAVRLTRGQGVLLTPFAPHSYYPASDRWSTIYITFGGAAAEAIMEALHMNSSTIYEEGEGPSFGTLFNDLFRRIERTPSHSDIDVSTDLYYFLMQLRKFGMLNHEPSLSQYYQRLAPIVGWMEEHLADNIGLPEIAAHAQVGIHALHELFQQAFDMSPYSYFIQLRIREAKKIILQHPERALREVAEQTGFNDVSHFVATFRKKEGITPGKYRDLHQTVDQAAVTERRGWSETVGEERVEEAREE</sequence>
<dbReference type="InterPro" id="IPR018062">
    <property type="entry name" value="HTH_AraC-typ_CS"/>
</dbReference>
<dbReference type="AlphaFoldDB" id="A0A927BWT6"/>
<dbReference type="SUPFAM" id="SSF51215">
    <property type="entry name" value="Regulatory protein AraC"/>
    <property type="match status" value="1"/>
</dbReference>
<evidence type="ECO:0000313" key="7">
    <source>
        <dbReference type="Proteomes" id="UP000621560"/>
    </source>
</evidence>
<evidence type="ECO:0000256" key="1">
    <source>
        <dbReference type="ARBA" id="ARBA00023015"/>
    </source>
</evidence>
<dbReference type="Gene3D" id="1.10.10.60">
    <property type="entry name" value="Homeodomain-like"/>
    <property type="match status" value="1"/>
</dbReference>
<dbReference type="PRINTS" id="PR00032">
    <property type="entry name" value="HTHARAC"/>
</dbReference>
<dbReference type="InterPro" id="IPR037923">
    <property type="entry name" value="HTH-like"/>
</dbReference>
<reference evidence="6" key="1">
    <citation type="submission" date="2020-09" db="EMBL/GenBank/DDBJ databases">
        <title>A novel bacterium of genus Paenibacillus, isolated from South China Sea.</title>
        <authorList>
            <person name="Huang H."/>
            <person name="Mo K."/>
            <person name="Hu Y."/>
        </authorList>
    </citation>
    <scope>NUCLEOTIDE SEQUENCE</scope>
    <source>
        <strain evidence="6">IB182496</strain>
    </source>
</reference>
<proteinExistence type="predicted"/>
<gene>
    <name evidence="6" type="ORF">IDH44_18475</name>
</gene>
<evidence type="ECO:0000256" key="2">
    <source>
        <dbReference type="ARBA" id="ARBA00023125"/>
    </source>
</evidence>
<keyword evidence="2" id="KW-0238">DNA-binding</keyword>
<dbReference type="InterPro" id="IPR018060">
    <property type="entry name" value="HTH_AraC"/>
</dbReference>
<evidence type="ECO:0000259" key="5">
    <source>
        <dbReference type="PROSITE" id="PS01124"/>
    </source>
</evidence>
<dbReference type="SUPFAM" id="SSF46689">
    <property type="entry name" value="Homeodomain-like"/>
    <property type="match status" value="2"/>
</dbReference>
<keyword evidence="1" id="KW-0805">Transcription regulation</keyword>
<dbReference type="InterPro" id="IPR009057">
    <property type="entry name" value="Homeodomain-like_sf"/>
</dbReference>